<organism evidence="5 6">
    <name type="scientific">Anolis carolinensis</name>
    <name type="common">Green anole</name>
    <name type="synonym">American chameleon</name>
    <dbReference type="NCBI Taxonomy" id="28377"/>
    <lineage>
        <taxon>Eukaryota</taxon>
        <taxon>Metazoa</taxon>
        <taxon>Chordata</taxon>
        <taxon>Craniata</taxon>
        <taxon>Vertebrata</taxon>
        <taxon>Euteleostomi</taxon>
        <taxon>Lepidosauria</taxon>
        <taxon>Squamata</taxon>
        <taxon>Bifurcata</taxon>
        <taxon>Unidentata</taxon>
        <taxon>Episquamata</taxon>
        <taxon>Toxicofera</taxon>
        <taxon>Iguania</taxon>
        <taxon>Dactyloidae</taxon>
        <taxon>Anolis</taxon>
    </lineage>
</organism>
<dbReference type="HOGENOM" id="CLU_085401_2_2_1"/>
<evidence type="ECO:0000313" key="6">
    <source>
        <dbReference type="Proteomes" id="UP000001646"/>
    </source>
</evidence>
<reference evidence="5" key="2">
    <citation type="submission" date="2025-08" db="UniProtKB">
        <authorList>
            <consortium name="Ensembl"/>
        </authorList>
    </citation>
    <scope>IDENTIFICATION</scope>
</reference>
<dbReference type="SMART" id="SM00337">
    <property type="entry name" value="BCL"/>
    <property type="match status" value="1"/>
</dbReference>
<keyword evidence="3" id="KW-1133">Transmembrane helix</keyword>
<dbReference type="Pfam" id="PF00452">
    <property type="entry name" value="Bcl-2"/>
    <property type="match status" value="1"/>
</dbReference>
<reference evidence="5" key="3">
    <citation type="submission" date="2025-09" db="UniProtKB">
        <authorList>
            <consortium name="Ensembl"/>
        </authorList>
    </citation>
    <scope>IDENTIFICATION</scope>
</reference>
<dbReference type="GO" id="GO:0008053">
    <property type="term" value="P:mitochondrial fusion"/>
    <property type="evidence" value="ECO:0000318"/>
    <property type="project" value="GO_Central"/>
</dbReference>
<evidence type="ECO:0000256" key="2">
    <source>
        <dbReference type="ARBA" id="ARBA00022703"/>
    </source>
</evidence>
<dbReference type="InParanoid" id="H9G9C2"/>
<dbReference type="eggNOG" id="KOG4728">
    <property type="taxonomic scope" value="Eukaryota"/>
</dbReference>
<accession>H9G9C2</accession>
<dbReference type="Gene3D" id="1.10.437.10">
    <property type="entry name" value="Blc2-like"/>
    <property type="match status" value="1"/>
</dbReference>
<proteinExistence type="inferred from homology"/>
<keyword evidence="6" id="KW-1185">Reference proteome</keyword>
<comment type="similarity">
    <text evidence="1">Belongs to the Bcl-2 family.</text>
</comment>
<dbReference type="PRINTS" id="PR01862">
    <property type="entry name" value="BCL2FAMILY"/>
</dbReference>
<dbReference type="GO" id="GO:0043525">
    <property type="term" value="P:positive regulation of neuron apoptotic process"/>
    <property type="evidence" value="ECO:0000318"/>
    <property type="project" value="GO_Central"/>
</dbReference>
<protein>
    <recommendedName>
        <fullName evidence="4">Bcl-2 Bcl-2 homology region 1-3 domain-containing protein</fullName>
    </recommendedName>
</protein>
<dbReference type="PANTHER" id="PTHR11256">
    <property type="entry name" value="BCL-2 RELATED"/>
    <property type="match status" value="1"/>
</dbReference>
<dbReference type="InterPro" id="IPR026298">
    <property type="entry name" value="Bcl-2_fam"/>
</dbReference>
<dbReference type="CDD" id="cd06845">
    <property type="entry name" value="Bcl-2_like"/>
    <property type="match status" value="1"/>
</dbReference>
<dbReference type="InterPro" id="IPR036834">
    <property type="entry name" value="Bcl-2-like_sf"/>
</dbReference>
<dbReference type="Bgee" id="ENSACAG00000004652">
    <property type="expression patterns" value="Expressed in lung and 8 other cell types or tissues"/>
</dbReference>
<name>H9G9C2_ANOCA</name>
<evidence type="ECO:0000313" key="5">
    <source>
        <dbReference type="Ensembl" id="ENSACAP00000004550.3"/>
    </source>
</evidence>
<keyword evidence="2" id="KW-0053">Apoptosis</keyword>
<dbReference type="PROSITE" id="PS50062">
    <property type="entry name" value="BCL2_FAMILY"/>
    <property type="match status" value="1"/>
</dbReference>
<evidence type="ECO:0000256" key="1">
    <source>
        <dbReference type="ARBA" id="ARBA00009458"/>
    </source>
</evidence>
<dbReference type="InterPro" id="IPR002475">
    <property type="entry name" value="Bcl2-like"/>
</dbReference>
<dbReference type="GeneTree" id="ENSGT01130000278292"/>
<dbReference type="GO" id="GO:0005741">
    <property type="term" value="C:mitochondrial outer membrane"/>
    <property type="evidence" value="ECO:0000318"/>
    <property type="project" value="GO_Central"/>
</dbReference>
<dbReference type="PROSITE" id="PS01258">
    <property type="entry name" value="BH2"/>
    <property type="match status" value="1"/>
</dbReference>
<dbReference type="GO" id="GO:0015267">
    <property type="term" value="F:channel activity"/>
    <property type="evidence" value="ECO:0000318"/>
    <property type="project" value="GO_Central"/>
</dbReference>
<sequence>MTGRTQRHTGGFRDSKIGQIKLNLCVIKSTDIKTRNVQGQMSSNISAHIQHKCLTPSKSVCWKLDPILLLLFSSRFIRQLWQQYRASNPQVPPLEETTREDLSVEGAEASPDAAAVTSLQDCMFRIWQELSSNRDLTSMVESATGKNPLEVLADVSEHLFADGINWGRIVVFFYFAFRVIAQYTPSWFHDVVSWAMTFLQNHLANWIQQQGGWEGLLSYFGTPTWQTIAVFAAGVLTASLTFWKMS</sequence>
<feature type="transmembrane region" description="Helical" evidence="3">
    <location>
        <begin position="166"/>
        <end position="184"/>
    </location>
</feature>
<dbReference type="AlphaFoldDB" id="H9G9C2"/>
<feature type="transmembrane region" description="Helical" evidence="3">
    <location>
        <begin position="224"/>
        <end position="243"/>
    </location>
</feature>
<dbReference type="Ensembl" id="ENSACAT00000004655.3">
    <property type="protein sequence ID" value="ENSACAP00000004550.3"/>
    <property type="gene ID" value="ENSACAG00000004652.3"/>
</dbReference>
<dbReference type="GO" id="GO:0008630">
    <property type="term" value="P:intrinsic apoptotic signaling pathway in response to DNA damage"/>
    <property type="evidence" value="ECO:0000318"/>
    <property type="project" value="GO_Central"/>
</dbReference>
<dbReference type="GO" id="GO:0001836">
    <property type="term" value="P:release of cytochrome c from mitochondria"/>
    <property type="evidence" value="ECO:0000318"/>
    <property type="project" value="GO_Central"/>
</dbReference>
<dbReference type="SUPFAM" id="SSF56854">
    <property type="entry name" value="Bcl-2 inhibitors of programmed cell death"/>
    <property type="match status" value="1"/>
</dbReference>
<reference evidence="5" key="1">
    <citation type="submission" date="2009-12" db="EMBL/GenBank/DDBJ databases">
        <title>The Genome Sequence of Anolis carolinensis (Green Anole Lizard).</title>
        <authorList>
            <consortium name="The Genome Sequencing Platform"/>
            <person name="Di Palma F."/>
            <person name="Alfoldi J."/>
            <person name="Heiman D."/>
            <person name="Young S."/>
            <person name="Grabherr M."/>
            <person name="Johnson J."/>
            <person name="Lander E.S."/>
            <person name="Lindblad-Toh K."/>
        </authorList>
    </citation>
    <scope>NUCLEOTIDE SEQUENCE [LARGE SCALE GENOMIC DNA]</scope>
    <source>
        <strain evidence="5">JBL SC #1</strain>
    </source>
</reference>
<keyword evidence="3" id="KW-0812">Transmembrane</keyword>
<feature type="domain" description="Bcl-2 Bcl-2 homology region 1-3" evidence="4">
    <location>
        <begin position="123"/>
        <end position="213"/>
    </location>
</feature>
<dbReference type="Proteomes" id="UP000001646">
    <property type="component" value="Unplaced"/>
</dbReference>
<dbReference type="PANTHER" id="PTHR11256:SF42">
    <property type="entry name" value="APOPTOSIS REGULATOR BAX"/>
    <property type="match status" value="1"/>
</dbReference>
<keyword evidence="3" id="KW-0472">Membrane</keyword>
<evidence type="ECO:0000259" key="4">
    <source>
        <dbReference type="SMART" id="SM00337"/>
    </source>
</evidence>
<dbReference type="STRING" id="28377.ENSACAP00000004550"/>
<dbReference type="InterPro" id="IPR046371">
    <property type="entry name" value="Bcl-2_BH1-3"/>
</dbReference>
<dbReference type="InterPro" id="IPR020726">
    <property type="entry name" value="Bcl2_BH2_motif_CS"/>
</dbReference>
<dbReference type="GO" id="GO:0097192">
    <property type="term" value="P:extrinsic apoptotic signaling pathway in absence of ligand"/>
    <property type="evidence" value="ECO:0000318"/>
    <property type="project" value="GO_Central"/>
</dbReference>
<evidence type="ECO:0000256" key="3">
    <source>
        <dbReference type="SAM" id="Phobius"/>
    </source>
</evidence>